<dbReference type="EMBL" id="JASVDY010000002">
    <property type="protein sequence ID" value="MDV2468488.1"/>
    <property type="molecule type" value="Genomic_DNA"/>
</dbReference>
<keyword evidence="4" id="KW-1185">Reference proteome</keyword>
<evidence type="ECO:0000259" key="2">
    <source>
        <dbReference type="Pfam" id="PF13271"/>
    </source>
</evidence>
<comment type="caution">
    <text evidence="3">The sequence shown here is derived from an EMBL/GenBank/DDBJ whole genome shotgun (WGS) entry which is preliminary data.</text>
</comment>
<dbReference type="RefSeq" id="WP_317082671.1">
    <property type="nucleotide sequence ID" value="NZ_JASVDY010000002.1"/>
</dbReference>
<protein>
    <submittedName>
        <fullName evidence="3">DUF4062 domain-containing protein</fullName>
    </submittedName>
</protein>
<sequence length="343" mass="39830">MDKRYQVFVSSTFKDLEEERKHIIQTLMEMDCIPAGMELFPAVDEEQWDFIKKVIDDCDYYLLLIGGRYGSLSPEGIGYTEMEYDYAVSKGMKVIALVHGKPDNLAQIKCEKDPALQTKLESFRNKVCTGRLVKFWEDTNQISGIVALSLTKTIKTYPAIGWVRADLVLSEDATKEILELRNSIKELELTIENLKTKPTNIEKFAQGEDLFKTHLRIIATTKTSNSQNYKIEIEVSWNKIFRYLSPLMVVESSQDNLEENITQILRVICDETIKQFMNQNEIITIQSFHDLYKNHFHLIIIQFKALQLIKLSQRKHPPSDKNIYWTLTPYGDQLMTELNAIKR</sequence>
<dbReference type="Proteomes" id="UP001278188">
    <property type="component" value="Unassembled WGS sequence"/>
</dbReference>
<dbReference type="InterPro" id="IPR025139">
    <property type="entry name" value="DUF4062"/>
</dbReference>
<organism evidence="3 4">
    <name type="scientific">Acinetobacter chinensis</name>
    <dbReference type="NCBI Taxonomy" id="2004650"/>
    <lineage>
        <taxon>Bacteria</taxon>
        <taxon>Pseudomonadati</taxon>
        <taxon>Pseudomonadota</taxon>
        <taxon>Gammaproteobacteria</taxon>
        <taxon>Moraxellales</taxon>
        <taxon>Moraxellaceae</taxon>
        <taxon>Acinetobacter</taxon>
    </lineage>
</organism>
<feature type="coiled-coil region" evidence="1">
    <location>
        <begin position="170"/>
        <end position="197"/>
    </location>
</feature>
<dbReference type="Pfam" id="PF13271">
    <property type="entry name" value="DUF4062"/>
    <property type="match status" value="1"/>
</dbReference>
<accession>A0ABU3WEJ2</accession>
<gene>
    <name evidence="3" type="ORF">QR674_05775</name>
</gene>
<proteinExistence type="predicted"/>
<keyword evidence="1" id="KW-0175">Coiled coil</keyword>
<name>A0ABU3WEJ2_9GAMM</name>
<reference evidence="3 4" key="1">
    <citation type="submission" date="2023-06" db="EMBL/GenBank/DDBJ databases">
        <title>Genomic Analysis of Acinetobacter Strains Recovered from South Australian Aquatic Samples provides Insights into the Circulation of Antibiotic Resistance determinants in the Environment.</title>
        <authorList>
            <person name="Tobin L."/>
            <person name="Jarocki V.M."/>
            <person name="Kenyon J."/>
            <person name="Drigo B."/>
            <person name="Donner E."/>
            <person name="Djordjevic S.P."/>
            <person name="Hamidian M."/>
        </authorList>
    </citation>
    <scope>NUCLEOTIDE SEQUENCE [LARGE SCALE GENOMIC DNA]</scope>
    <source>
        <strain evidence="3 4">SAAc652</strain>
    </source>
</reference>
<feature type="domain" description="DUF4062" evidence="2">
    <location>
        <begin position="6"/>
        <end position="87"/>
    </location>
</feature>
<evidence type="ECO:0000256" key="1">
    <source>
        <dbReference type="SAM" id="Coils"/>
    </source>
</evidence>
<evidence type="ECO:0000313" key="4">
    <source>
        <dbReference type="Proteomes" id="UP001278188"/>
    </source>
</evidence>
<evidence type="ECO:0000313" key="3">
    <source>
        <dbReference type="EMBL" id="MDV2468488.1"/>
    </source>
</evidence>